<feature type="region of interest" description="Disordered" evidence="1">
    <location>
        <begin position="576"/>
        <end position="622"/>
    </location>
</feature>
<keyword evidence="2" id="KW-0732">Signal</keyword>
<keyword evidence="4" id="KW-1185">Reference proteome</keyword>
<dbReference type="EMBL" id="OOIP01000005">
    <property type="protein sequence ID" value="SPO36748.1"/>
    <property type="molecule type" value="Genomic_DNA"/>
</dbReference>
<proteinExistence type="predicted"/>
<organism evidence="3 4">
    <name type="scientific">Pseudozyma flocculosa</name>
    <dbReference type="NCBI Taxonomy" id="84751"/>
    <lineage>
        <taxon>Eukaryota</taxon>
        <taxon>Fungi</taxon>
        <taxon>Dikarya</taxon>
        <taxon>Basidiomycota</taxon>
        <taxon>Ustilaginomycotina</taxon>
        <taxon>Ustilaginomycetes</taxon>
        <taxon>Ustilaginales</taxon>
        <taxon>Ustilaginaceae</taxon>
        <taxon>Pseudozyma</taxon>
    </lineage>
</organism>
<gene>
    <name evidence="3" type="ORF">PSFLO_02219</name>
</gene>
<feature type="chain" id="PRO_5022901143" evidence="2">
    <location>
        <begin position="17"/>
        <end position="622"/>
    </location>
</feature>
<evidence type="ECO:0000313" key="3">
    <source>
        <dbReference type="EMBL" id="SPO36748.1"/>
    </source>
</evidence>
<dbReference type="Proteomes" id="UP000323386">
    <property type="component" value="Unassembled WGS sequence"/>
</dbReference>
<name>A0A5C3EX02_9BASI</name>
<dbReference type="AlphaFoldDB" id="A0A5C3EX02"/>
<feature type="compositionally biased region" description="Basic and acidic residues" evidence="1">
    <location>
        <begin position="96"/>
        <end position="106"/>
    </location>
</feature>
<sequence length="622" mass="67424">MRLAFVWLFLVPVALGRLATGRHDKTAASVTGDKTTGDKTTGDKTTGDKTMSDKTTGDKTMGDKTTGDKTTGDRTTYDKTMGDKTTGDKTMGGKTMGDKTMGDKTMGDNTTGDKTMGDKTMGDKTTGSRRLLTWRGVKDPTVILLPMLWEHRRVDVVAPSLWSVRAVFMLFFASTFCRDDASGAAPVDGRGDAAVNAGPMGICRRWRSGVANAGDCFGSVVIVDGGFGADEEEAGQLADVAARRWTRREHAAAAALADGGVDDSDRKARERREADLVLAVEDSARGCQIGIRGVERRAAADAHAAEDVEREGRWRWMLFGGEERGMLAPEDAARRRRRQRGVRAAEQRLVAPDAPGGGVVVERRAGYEGEGAVRCAWSSRLRRHVDAVDVAIRQPTAAARLRSAPGRARGFDVASWHGQDEGLGPVALWVRETVPGRVEDRLIYFIASFSAARRNLDNIKTTTRWQDQDDDIKATTAGRQDQGDDIKATMAGRQDQGDNIKATTARRQDQDIKATTAGRQDQGDNIKAMMARRQDEGDDIKATTAGRQGEGDDIKATMARRKGEGDDIEATKAIRQGKGDDIKTTKARRQDQGDDIKTTTARRKVSTAGTRAAFQDDVVAAR</sequence>
<feature type="region of interest" description="Disordered" evidence="1">
    <location>
        <begin position="24"/>
        <end position="124"/>
    </location>
</feature>
<reference evidence="3 4" key="1">
    <citation type="submission" date="2018-03" db="EMBL/GenBank/DDBJ databases">
        <authorList>
            <person name="Guldener U."/>
        </authorList>
    </citation>
    <scope>NUCLEOTIDE SEQUENCE [LARGE SCALE GENOMIC DNA]</scope>
    <source>
        <strain evidence="3 4">DAOM196992</strain>
    </source>
</reference>
<evidence type="ECO:0000313" key="4">
    <source>
        <dbReference type="Proteomes" id="UP000323386"/>
    </source>
</evidence>
<feature type="signal peptide" evidence="2">
    <location>
        <begin position="1"/>
        <end position="16"/>
    </location>
</feature>
<evidence type="ECO:0000256" key="1">
    <source>
        <dbReference type="SAM" id="MobiDB-lite"/>
    </source>
</evidence>
<feature type="compositionally biased region" description="Basic and acidic residues" evidence="1">
    <location>
        <begin position="35"/>
        <end position="87"/>
    </location>
</feature>
<feature type="compositionally biased region" description="Basic and acidic residues" evidence="1">
    <location>
        <begin position="576"/>
        <end position="597"/>
    </location>
</feature>
<feature type="region of interest" description="Disordered" evidence="1">
    <location>
        <begin position="470"/>
        <end position="522"/>
    </location>
</feature>
<evidence type="ECO:0000256" key="2">
    <source>
        <dbReference type="SAM" id="SignalP"/>
    </source>
</evidence>
<protein>
    <submittedName>
        <fullName evidence="3">Uncharacterized protein</fullName>
    </submittedName>
</protein>
<accession>A0A5C3EX02</accession>